<organism evidence="2 3">
    <name type="scientific">Pseudaminobacter soli</name>
    <name type="common">ex Li et al. 2025</name>
    <dbReference type="NCBI Taxonomy" id="1295366"/>
    <lineage>
        <taxon>Bacteria</taxon>
        <taxon>Pseudomonadati</taxon>
        <taxon>Pseudomonadota</taxon>
        <taxon>Alphaproteobacteria</taxon>
        <taxon>Hyphomicrobiales</taxon>
        <taxon>Phyllobacteriaceae</taxon>
        <taxon>Pseudaminobacter</taxon>
    </lineage>
</organism>
<evidence type="ECO:0000259" key="1">
    <source>
        <dbReference type="Pfam" id="PF20906"/>
    </source>
</evidence>
<dbReference type="SUPFAM" id="SSF160991">
    <property type="entry name" value="CV3147-like"/>
    <property type="match status" value="1"/>
</dbReference>
<dbReference type="Gene3D" id="2.40.390.10">
    <property type="entry name" value="CV3147-like"/>
    <property type="match status" value="1"/>
</dbReference>
<evidence type="ECO:0000313" key="2">
    <source>
        <dbReference type="EMBL" id="PSJ57124.1"/>
    </source>
</evidence>
<dbReference type="Pfam" id="PF20906">
    <property type="entry name" value="S-Me-THD_C"/>
    <property type="match status" value="1"/>
</dbReference>
<protein>
    <recommendedName>
        <fullName evidence="1">S-Me-THD-like C-terminal domain-containing protein</fullName>
    </recommendedName>
</protein>
<accession>A0A2P7S3X1</accession>
<dbReference type="OrthoDB" id="7441206at2"/>
<proteinExistence type="predicted"/>
<keyword evidence="3" id="KW-1185">Reference proteome</keyword>
<name>A0A2P7S3X1_9HYPH</name>
<comment type="caution">
    <text evidence="2">The sequence shown here is derived from an EMBL/GenBank/DDBJ whole genome shotgun (WGS) entry which is preliminary data.</text>
</comment>
<dbReference type="InterPro" id="IPR024071">
    <property type="entry name" value="S-Me-THD_C_sf"/>
</dbReference>
<dbReference type="InterPro" id="IPR048350">
    <property type="entry name" value="S-Me-THD-like_C"/>
</dbReference>
<dbReference type="EMBL" id="PXYL01000015">
    <property type="protein sequence ID" value="PSJ57124.1"/>
    <property type="molecule type" value="Genomic_DNA"/>
</dbReference>
<feature type="domain" description="S-Me-THD-like C-terminal" evidence="1">
    <location>
        <begin position="1"/>
        <end position="111"/>
    </location>
</feature>
<reference evidence="2 3" key="1">
    <citation type="submission" date="2018-03" db="EMBL/GenBank/DDBJ databases">
        <title>The draft genome of Mesorhizobium soli JCM 19897.</title>
        <authorList>
            <person name="Li L."/>
            <person name="Liu L."/>
            <person name="Liang L."/>
            <person name="Wang T."/>
            <person name="Zhang X."/>
        </authorList>
    </citation>
    <scope>NUCLEOTIDE SEQUENCE [LARGE SCALE GENOMIC DNA]</scope>
    <source>
        <strain evidence="2 3">JCM 19897</strain>
    </source>
</reference>
<dbReference type="AlphaFoldDB" id="A0A2P7S3X1"/>
<dbReference type="Proteomes" id="UP000240653">
    <property type="component" value="Unassembled WGS sequence"/>
</dbReference>
<evidence type="ECO:0000313" key="3">
    <source>
        <dbReference type="Proteomes" id="UP000240653"/>
    </source>
</evidence>
<sequence>MRGKIVDLDREVSAGFNVGTAKIEDDGGRVAEIRFRNENLLVREGERVLAIVPDLICVLDRETATPITTEDLRYGQRVAVLAIGAPAALRTPAALAVVGPAGFGLHDHYVPSTPKTARKIQEVGP</sequence>
<gene>
    <name evidence="2" type="ORF">C7I85_23145</name>
</gene>